<dbReference type="Pfam" id="PF06827">
    <property type="entry name" value="zf-FPG_IleRS"/>
    <property type="match status" value="1"/>
</dbReference>
<comment type="cofactor">
    <cofactor evidence="2">
        <name>Zn(2+)</name>
        <dbReference type="ChEBI" id="CHEBI:29105"/>
    </cofactor>
</comment>
<dbReference type="FunFam" id="1.10.8.50:FF:000003">
    <property type="entry name" value="Formamidopyrimidine-DNA glycosylase"/>
    <property type="match status" value="1"/>
</dbReference>
<dbReference type="CDD" id="cd08966">
    <property type="entry name" value="EcFpg-like_N"/>
    <property type="match status" value="1"/>
</dbReference>
<evidence type="ECO:0000259" key="17">
    <source>
        <dbReference type="PROSITE" id="PS51066"/>
    </source>
</evidence>
<dbReference type="KEGG" id="agh:M3I41_03180"/>
<keyword evidence="8 19" id="KW-0378">Hydrolase</keyword>
<feature type="domain" description="Formamidopyrimidine-DNA glycosylase catalytic" evidence="18">
    <location>
        <begin position="2"/>
        <end position="120"/>
    </location>
</feature>
<dbReference type="GO" id="GO:0140078">
    <property type="term" value="F:class I DNA-(apurinic or apyrimidinic site) endonuclease activity"/>
    <property type="evidence" value="ECO:0007669"/>
    <property type="project" value="UniProtKB-EC"/>
</dbReference>
<evidence type="ECO:0000256" key="7">
    <source>
        <dbReference type="ARBA" id="ARBA00022771"/>
    </source>
</evidence>
<evidence type="ECO:0000256" key="14">
    <source>
        <dbReference type="ARBA" id="ARBA00023295"/>
    </source>
</evidence>
<evidence type="ECO:0000256" key="6">
    <source>
        <dbReference type="ARBA" id="ARBA00022763"/>
    </source>
</evidence>
<comment type="catalytic activity">
    <reaction evidence="15">
        <text>2'-deoxyribonucleotide-(2'-deoxyribose 5'-phosphate)-2'-deoxyribonucleotide-DNA = a 3'-end 2'-deoxyribonucleotide-(2,3-dehydro-2,3-deoxyribose 5'-phosphate)-DNA + a 5'-end 5'-phospho-2'-deoxyribonucleoside-DNA + H(+)</text>
        <dbReference type="Rhea" id="RHEA:66592"/>
        <dbReference type="Rhea" id="RHEA-COMP:13180"/>
        <dbReference type="Rhea" id="RHEA-COMP:16897"/>
        <dbReference type="Rhea" id="RHEA-COMP:17067"/>
        <dbReference type="ChEBI" id="CHEBI:15378"/>
        <dbReference type="ChEBI" id="CHEBI:136412"/>
        <dbReference type="ChEBI" id="CHEBI:157695"/>
        <dbReference type="ChEBI" id="CHEBI:167181"/>
        <dbReference type="EC" id="4.2.99.18"/>
    </reaction>
</comment>
<dbReference type="EC" id="3.2.2.23" evidence="19"/>
<evidence type="ECO:0000256" key="16">
    <source>
        <dbReference type="PROSITE-ProRule" id="PRU00391"/>
    </source>
</evidence>
<evidence type="ECO:0000259" key="18">
    <source>
        <dbReference type="PROSITE" id="PS51068"/>
    </source>
</evidence>
<dbReference type="NCBIfam" id="TIGR00577">
    <property type="entry name" value="fpg"/>
    <property type="match status" value="1"/>
</dbReference>
<keyword evidence="14 19" id="KW-0326">Glycosidase</keyword>
<evidence type="ECO:0000256" key="5">
    <source>
        <dbReference type="ARBA" id="ARBA00022723"/>
    </source>
</evidence>
<proteinExistence type="inferred from homology"/>
<keyword evidence="11" id="KW-0234">DNA repair</keyword>
<dbReference type="InterPro" id="IPR035937">
    <property type="entry name" value="FPG_N"/>
</dbReference>
<feature type="domain" description="FPG-type" evidence="17">
    <location>
        <begin position="259"/>
        <end position="293"/>
    </location>
</feature>
<dbReference type="InterPro" id="IPR015886">
    <property type="entry name" value="H2TH_FPG"/>
</dbReference>
<dbReference type="GO" id="GO:0003690">
    <property type="term" value="F:double-stranded DNA binding"/>
    <property type="evidence" value="ECO:0007669"/>
    <property type="project" value="UniProtKB-ARBA"/>
</dbReference>
<evidence type="ECO:0000256" key="11">
    <source>
        <dbReference type="ARBA" id="ARBA00023204"/>
    </source>
</evidence>
<dbReference type="InterPro" id="IPR010663">
    <property type="entry name" value="Znf_FPG/IleRS"/>
</dbReference>
<dbReference type="EMBL" id="CP097095">
    <property type="protein sequence ID" value="UQF80293.1"/>
    <property type="molecule type" value="Genomic_DNA"/>
</dbReference>
<dbReference type="PROSITE" id="PS51066">
    <property type="entry name" value="ZF_FPG_2"/>
    <property type="match status" value="1"/>
</dbReference>
<dbReference type="GO" id="GO:0008270">
    <property type="term" value="F:zinc ion binding"/>
    <property type="evidence" value="ECO:0007669"/>
    <property type="project" value="UniProtKB-KW"/>
</dbReference>
<sequence>MPELPEVEVVRRGLEKHLVGLHFTEVEVLDSRPLRRHVGGPASFVDQLVGRQVQAAVRRGKFLWLVLDDGAALTAHLGMSGQLLVHSGLEAEHFNHRHLRVRLRLEGSTVLHHVDQRMFGGLAVVDMVPTSDGFPGGCGSQLNAIPVTDTHVARDVLDPYLDKAQVIGRLQASSRAIKTQLLDQGVISGIGNIYADEALWAARIAGARPGSSLSKAKLKLLLQSTGEVMQRALAQGGTSFDALYVNTEGEAGYFARSLEVYGREGQPCSRCGRLLRKEVIGGRSHVRCPNCQRNKQG</sequence>
<evidence type="ECO:0000256" key="4">
    <source>
        <dbReference type="ARBA" id="ARBA00011245"/>
    </source>
</evidence>
<dbReference type="InterPro" id="IPR010979">
    <property type="entry name" value="Ribosomal_uS13-like_H2TH"/>
</dbReference>
<dbReference type="GO" id="GO:0006979">
    <property type="term" value="P:response to oxidative stress"/>
    <property type="evidence" value="ECO:0007669"/>
    <property type="project" value="UniProtKB-ARBA"/>
</dbReference>
<dbReference type="SUPFAM" id="SSF81624">
    <property type="entry name" value="N-terminal domain of MutM-like DNA repair proteins"/>
    <property type="match status" value="1"/>
</dbReference>
<gene>
    <name evidence="19" type="primary">mutM</name>
    <name evidence="19" type="ORF">M3I41_03180</name>
</gene>
<accession>A0A9E7AQX0</accession>
<comment type="catalytic activity">
    <reaction evidence="1">
        <text>Hydrolysis of DNA containing ring-opened 7-methylguanine residues, releasing 2,6-diamino-4-hydroxy-5-(N-methyl)formamidopyrimidine.</text>
        <dbReference type="EC" id="3.2.2.23"/>
    </reaction>
</comment>
<evidence type="ECO:0000313" key="19">
    <source>
        <dbReference type="EMBL" id="UQF80293.1"/>
    </source>
</evidence>
<dbReference type="EC" id="4.2.99.18" evidence="19"/>
<comment type="similarity">
    <text evidence="3">Belongs to the FPG family.</text>
</comment>
<dbReference type="Pfam" id="PF06831">
    <property type="entry name" value="H2TH"/>
    <property type="match status" value="1"/>
</dbReference>
<evidence type="ECO:0000256" key="1">
    <source>
        <dbReference type="ARBA" id="ARBA00001668"/>
    </source>
</evidence>
<dbReference type="SMART" id="SM00898">
    <property type="entry name" value="Fapy_DNA_glyco"/>
    <property type="match status" value="1"/>
</dbReference>
<dbReference type="Proteomes" id="UP000830236">
    <property type="component" value="Chromosome"/>
</dbReference>
<protein>
    <submittedName>
        <fullName evidence="19">Bifunctional DNA-formamidopyrimidine glycosylase/DNA-(Apurinic or apyrimidinic site) lyase</fullName>
        <ecNumber evidence="19">3.2.2.23</ecNumber>
        <ecNumber evidence="19">4.2.99.18</ecNumber>
    </submittedName>
</protein>
<dbReference type="SUPFAM" id="SSF46946">
    <property type="entry name" value="S13-like H2TH domain"/>
    <property type="match status" value="1"/>
</dbReference>
<evidence type="ECO:0000256" key="2">
    <source>
        <dbReference type="ARBA" id="ARBA00001947"/>
    </source>
</evidence>
<organism evidence="19 20">
    <name type="scientific">Actinomyces graevenitzii</name>
    <dbReference type="NCBI Taxonomy" id="55565"/>
    <lineage>
        <taxon>Bacteria</taxon>
        <taxon>Bacillati</taxon>
        <taxon>Actinomycetota</taxon>
        <taxon>Actinomycetes</taxon>
        <taxon>Actinomycetales</taxon>
        <taxon>Actinomycetaceae</taxon>
        <taxon>Actinomyces</taxon>
    </lineage>
</organism>
<dbReference type="Gene3D" id="1.10.8.50">
    <property type="match status" value="1"/>
</dbReference>
<keyword evidence="7 16" id="KW-0863">Zinc-finger</keyword>
<keyword evidence="10" id="KW-0238">DNA-binding</keyword>
<dbReference type="SUPFAM" id="SSF57716">
    <property type="entry name" value="Glucocorticoid receptor-like (DNA-binding domain)"/>
    <property type="match status" value="1"/>
</dbReference>
<dbReference type="NCBIfam" id="NF002211">
    <property type="entry name" value="PRK01103.1"/>
    <property type="match status" value="1"/>
</dbReference>
<dbReference type="Pfam" id="PF01149">
    <property type="entry name" value="Fapy_DNA_glyco"/>
    <property type="match status" value="1"/>
</dbReference>
<reference evidence="19" key="1">
    <citation type="submission" date="2022-05" db="EMBL/GenBank/DDBJ databases">
        <title>Using nanopore sequencing to obtain complete genomes from saliva samples.</title>
        <authorList>
            <person name="Baker J.L."/>
        </authorList>
    </citation>
    <scope>NUCLEOTIDE SEQUENCE</scope>
    <source>
        <strain evidence="19">JCVI-JB-Ag32</strain>
    </source>
</reference>
<dbReference type="PROSITE" id="PS51068">
    <property type="entry name" value="FPG_CAT"/>
    <property type="match status" value="1"/>
</dbReference>
<comment type="subunit">
    <text evidence="4">Monomer.</text>
</comment>
<evidence type="ECO:0000256" key="8">
    <source>
        <dbReference type="ARBA" id="ARBA00022801"/>
    </source>
</evidence>
<evidence type="ECO:0000256" key="12">
    <source>
        <dbReference type="ARBA" id="ARBA00023239"/>
    </source>
</evidence>
<evidence type="ECO:0000256" key="10">
    <source>
        <dbReference type="ARBA" id="ARBA00023125"/>
    </source>
</evidence>
<evidence type="ECO:0000256" key="3">
    <source>
        <dbReference type="ARBA" id="ARBA00009409"/>
    </source>
</evidence>
<dbReference type="GO" id="GO:0034039">
    <property type="term" value="F:8-oxo-7,8-dihydroguanine DNA N-glycosylase activity"/>
    <property type="evidence" value="ECO:0007669"/>
    <property type="project" value="TreeGrafter"/>
</dbReference>
<keyword evidence="5" id="KW-0479">Metal-binding</keyword>
<keyword evidence="9" id="KW-0862">Zinc</keyword>
<dbReference type="Gene3D" id="3.20.190.10">
    <property type="entry name" value="MutM-like, N-terminal"/>
    <property type="match status" value="1"/>
</dbReference>
<evidence type="ECO:0000256" key="9">
    <source>
        <dbReference type="ARBA" id="ARBA00022833"/>
    </source>
</evidence>
<dbReference type="InterPro" id="IPR012319">
    <property type="entry name" value="FPG_cat"/>
</dbReference>
<dbReference type="GO" id="GO:0003684">
    <property type="term" value="F:damaged DNA binding"/>
    <property type="evidence" value="ECO:0007669"/>
    <property type="project" value="InterPro"/>
</dbReference>
<name>A0A9E7AQX0_9ACTO</name>
<evidence type="ECO:0000256" key="15">
    <source>
        <dbReference type="ARBA" id="ARBA00044632"/>
    </source>
</evidence>
<dbReference type="InterPro" id="IPR020629">
    <property type="entry name" value="FPG_Glyclase"/>
</dbReference>
<keyword evidence="6" id="KW-0227">DNA damage</keyword>
<dbReference type="PANTHER" id="PTHR22993">
    <property type="entry name" value="FORMAMIDOPYRIMIDINE-DNA GLYCOSYLASE"/>
    <property type="match status" value="1"/>
</dbReference>
<keyword evidence="13" id="KW-0511">Multifunctional enzyme</keyword>
<evidence type="ECO:0000313" key="20">
    <source>
        <dbReference type="Proteomes" id="UP000830236"/>
    </source>
</evidence>
<dbReference type="GO" id="GO:0006284">
    <property type="term" value="P:base-excision repair"/>
    <property type="evidence" value="ECO:0007669"/>
    <property type="project" value="InterPro"/>
</dbReference>
<keyword evidence="12 19" id="KW-0456">Lyase</keyword>
<dbReference type="AlphaFoldDB" id="A0A9E7AQX0"/>
<evidence type="ECO:0000256" key="13">
    <source>
        <dbReference type="ARBA" id="ARBA00023268"/>
    </source>
</evidence>
<dbReference type="InterPro" id="IPR000214">
    <property type="entry name" value="Znf_DNA_glyclase/AP_lyase"/>
</dbReference>
<dbReference type="SMART" id="SM01232">
    <property type="entry name" value="H2TH"/>
    <property type="match status" value="1"/>
</dbReference>
<dbReference type="PANTHER" id="PTHR22993:SF9">
    <property type="entry name" value="FORMAMIDOPYRIMIDINE-DNA GLYCOSYLASE"/>
    <property type="match status" value="1"/>
</dbReference>